<dbReference type="OrthoDB" id="1917254at2759"/>
<comment type="caution">
    <text evidence="2">The sequence shown here is derived from an EMBL/GenBank/DDBJ whole genome shotgun (WGS) entry which is preliminary data.</text>
</comment>
<feature type="region of interest" description="Disordered" evidence="1">
    <location>
        <begin position="105"/>
        <end position="142"/>
    </location>
</feature>
<evidence type="ECO:0000256" key="1">
    <source>
        <dbReference type="SAM" id="MobiDB-lite"/>
    </source>
</evidence>
<feature type="compositionally biased region" description="Low complexity" evidence="1">
    <location>
        <begin position="118"/>
        <end position="128"/>
    </location>
</feature>
<organism evidence="2 3">
    <name type="scientific">Mikania micrantha</name>
    <name type="common">bitter vine</name>
    <dbReference type="NCBI Taxonomy" id="192012"/>
    <lineage>
        <taxon>Eukaryota</taxon>
        <taxon>Viridiplantae</taxon>
        <taxon>Streptophyta</taxon>
        <taxon>Embryophyta</taxon>
        <taxon>Tracheophyta</taxon>
        <taxon>Spermatophyta</taxon>
        <taxon>Magnoliopsida</taxon>
        <taxon>eudicotyledons</taxon>
        <taxon>Gunneridae</taxon>
        <taxon>Pentapetalae</taxon>
        <taxon>asterids</taxon>
        <taxon>campanulids</taxon>
        <taxon>Asterales</taxon>
        <taxon>Asteraceae</taxon>
        <taxon>Asteroideae</taxon>
        <taxon>Heliantheae alliance</taxon>
        <taxon>Eupatorieae</taxon>
        <taxon>Mikania</taxon>
    </lineage>
</organism>
<dbReference type="Proteomes" id="UP000326396">
    <property type="component" value="Linkage Group LG1"/>
</dbReference>
<proteinExistence type="predicted"/>
<evidence type="ECO:0000313" key="2">
    <source>
        <dbReference type="EMBL" id="KAD7478775.1"/>
    </source>
</evidence>
<dbReference type="AlphaFoldDB" id="A0A5N6Q2C0"/>
<name>A0A5N6Q2C0_9ASTR</name>
<dbReference type="EMBL" id="SZYD01000001">
    <property type="protein sequence ID" value="KAD7478775.1"/>
    <property type="molecule type" value="Genomic_DNA"/>
</dbReference>
<gene>
    <name evidence="2" type="ORF">E3N88_01911</name>
</gene>
<sequence>MRRSVSVSVISGNGEPMVCPKPRRLSLFNTTMNEPIKPLRWQMCHDSTAGPELLDTIFAKCGVYAPSEQFCTEIASSPPFFSGSPPSRVSNPLIQDARFGDDKVFPLSPRSMIPNPASSGLQSSPSSSTRKGGCNRSSFGNKPAVRIEGFDCLDRDNRRNCSILTRA</sequence>
<dbReference type="PANTHER" id="PTHR33384:SF1">
    <property type="entry name" value="EXPRESSED PROTEIN"/>
    <property type="match status" value="1"/>
</dbReference>
<protein>
    <submittedName>
        <fullName evidence="2">Uncharacterized protein</fullName>
    </submittedName>
</protein>
<keyword evidence="3" id="KW-1185">Reference proteome</keyword>
<accession>A0A5N6Q2C0</accession>
<reference evidence="2 3" key="1">
    <citation type="submission" date="2019-05" db="EMBL/GenBank/DDBJ databases">
        <title>Mikania micrantha, genome provides insights into the molecular mechanism of rapid growth.</title>
        <authorList>
            <person name="Liu B."/>
        </authorList>
    </citation>
    <scope>NUCLEOTIDE SEQUENCE [LARGE SCALE GENOMIC DNA]</scope>
    <source>
        <strain evidence="2">NLD-2019</strain>
        <tissue evidence="2">Leaf</tissue>
    </source>
</reference>
<dbReference type="PANTHER" id="PTHR33384">
    <property type="entry name" value="EXPRESSED PROTEIN"/>
    <property type="match status" value="1"/>
</dbReference>
<evidence type="ECO:0000313" key="3">
    <source>
        <dbReference type="Proteomes" id="UP000326396"/>
    </source>
</evidence>